<comment type="function">
    <text evidence="1">Part of the ABC transporter FtsEX involved in cellular division. Important for assembly or stability of the septal ring.</text>
</comment>
<evidence type="ECO:0000313" key="7">
    <source>
        <dbReference type="EMBL" id="QKG80436.1"/>
    </source>
</evidence>
<evidence type="ECO:0000313" key="8">
    <source>
        <dbReference type="Proteomes" id="UP000500961"/>
    </source>
</evidence>
<organism evidence="7 8">
    <name type="scientific">Tenuifilum thalassicum</name>
    <dbReference type="NCBI Taxonomy" id="2590900"/>
    <lineage>
        <taxon>Bacteria</taxon>
        <taxon>Pseudomonadati</taxon>
        <taxon>Bacteroidota</taxon>
        <taxon>Bacteroidia</taxon>
        <taxon>Bacteroidales</taxon>
        <taxon>Tenuifilaceae</taxon>
        <taxon>Tenuifilum</taxon>
    </lineage>
</organism>
<dbReference type="GO" id="GO:0016887">
    <property type="term" value="F:ATP hydrolysis activity"/>
    <property type="evidence" value="ECO:0007669"/>
    <property type="project" value="InterPro"/>
</dbReference>
<dbReference type="PANTHER" id="PTHR24220">
    <property type="entry name" value="IMPORT ATP-BINDING PROTEIN"/>
    <property type="match status" value="1"/>
</dbReference>
<evidence type="ECO:0000259" key="6">
    <source>
        <dbReference type="PROSITE" id="PS50893"/>
    </source>
</evidence>
<evidence type="ECO:0000256" key="1">
    <source>
        <dbReference type="ARBA" id="ARBA00002579"/>
    </source>
</evidence>
<dbReference type="RefSeq" id="WP_173075154.1">
    <property type="nucleotide sequence ID" value="NZ_CP041345.1"/>
</dbReference>
<dbReference type="Gene3D" id="3.40.50.300">
    <property type="entry name" value="P-loop containing nucleotide triphosphate hydrolases"/>
    <property type="match status" value="1"/>
</dbReference>
<dbReference type="PROSITE" id="PS50893">
    <property type="entry name" value="ABC_TRANSPORTER_2"/>
    <property type="match status" value="1"/>
</dbReference>
<dbReference type="InterPro" id="IPR017871">
    <property type="entry name" value="ABC_transporter-like_CS"/>
</dbReference>
<dbReference type="PANTHER" id="PTHR24220:SF470">
    <property type="entry name" value="CELL DIVISION ATP-BINDING PROTEIN FTSE"/>
    <property type="match status" value="1"/>
</dbReference>
<dbReference type="InterPro" id="IPR003593">
    <property type="entry name" value="AAA+_ATPase"/>
</dbReference>
<evidence type="ECO:0000256" key="3">
    <source>
        <dbReference type="ARBA" id="ARBA00020019"/>
    </source>
</evidence>
<evidence type="ECO:0000256" key="4">
    <source>
        <dbReference type="ARBA" id="ARBA00022741"/>
    </source>
</evidence>
<dbReference type="InterPro" id="IPR015854">
    <property type="entry name" value="ABC_transpr_LolD-like"/>
</dbReference>
<sequence length="236" mass="26674">MDDLTIDIRSANIFQDDNLILSDVNFSLAKGDFAYLIGRVGSGKTSLIKTITAEIPLKDGEGTVCGFNLRKLKRKQIPKLRRKIGVVFQDFQLLNDRSVYNNLLFVLKATGWKDKQAIKQRITEVLDLVELKFKDYKMPHQLSGGEQQRVVIARALLNNPELILADEPTGNLDMETSEGIMQILHNLSNSGISVLMATHNTHLIKKFPAKTFKCEKGKVIETQHMTEIDFESLMEL</sequence>
<dbReference type="SUPFAM" id="SSF52540">
    <property type="entry name" value="P-loop containing nucleoside triphosphate hydrolases"/>
    <property type="match status" value="1"/>
</dbReference>
<dbReference type="FunFam" id="3.40.50.300:FF:000056">
    <property type="entry name" value="Cell division ATP-binding protein FtsE"/>
    <property type="match status" value="1"/>
</dbReference>
<accession>A0A7D3XMT7</accession>
<evidence type="ECO:0000256" key="2">
    <source>
        <dbReference type="ARBA" id="ARBA00005417"/>
    </source>
</evidence>
<evidence type="ECO:0000256" key="5">
    <source>
        <dbReference type="ARBA" id="ARBA00022840"/>
    </source>
</evidence>
<dbReference type="InterPro" id="IPR003439">
    <property type="entry name" value="ABC_transporter-like_ATP-bd"/>
</dbReference>
<dbReference type="PROSITE" id="PS00211">
    <property type="entry name" value="ABC_TRANSPORTER_1"/>
    <property type="match status" value="1"/>
</dbReference>
<dbReference type="SMART" id="SM00382">
    <property type="entry name" value="AAA"/>
    <property type="match status" value="1"/>
</dbReference>
<comment type="similarity">
    <text evidence="2">Belongs to the ABC transporter superfamily.</text>
</comment>
<proteinExistence type="inferred from homology"/>
<dbReference type="AlphaFoldDB" id="A0A7D3XMT7"/>
<reference evidence="7 8" key="1">
    <citation type="submission" date="2019-07" db="EMBL/GenBank/DDBJ databases">
        <title>Thalassofilum flectens gen. nov., sp. nov., a novel moderate thermophilic anaerobe from a shallow sea hot spring in Kunashir Island (Russia), representing a new family in the order Bacteroidales, and proposal of Thalassofilacea fam. nov.</title>
        <authorList>
            <person name="Kochetkova T.V."/>
            <person name="Podosokorskaya O.A."/>
            <person name="Novikov A."/>
            <person name="Elcheninov A.G."/>
            <person name="Toshchakov S.V."/>
            <person name="Kublanov I.V."/>
        </authorList>
    </citation>
    <scope>NUCLEOTIDE SEQUENCE [LARGE SCALE GENOMIC DNA]</scope>
    <source>
        <strain evidence="7 8">38-H</strain>
    </source>
</reference>
<keyword evidence="4" id="KW-0547">Nucleotide-binding</keyword>
<feature type="domain" description="ABC transporter" evidence="6">
    <location>
        <begin position="6"/>
        <end position="236"/>
    </location>
</feature>
<dbReference type="EMBL" id="CP041345">
    <property type="protein sequence ID" value="QKG80436.1"/>
    <property type="molecule type" value="Genomic_DNA"/>
</dbReference>
<dbReference type="GO" id="GO:0005524">
    <property type="term" value="F:ATP binding"/>
    <property type="evidence" value="ECO:0007669"/>
    <property type="project" value="UniProtKB-KW"/>
</dbReference>
<keyword evidence="5 7" id="KW-0067">ATP-binding</keyword>
<dbReference type="Proteomes" id="UP000500961">
    <property type="component" value="Chromosome"/>
</dbReference>
<dbReference type="GO" id="GO:0005886">
    <property type="term" value="C:plasma membrane"/>
    <property type="evidence" value="ECO:0007669"/>
    <property type="project" value="UniProtKB-ARBA"/>
</dbReference>
<name>A0A7D3XMT7_9BACT</name>
<keyword evidence="8" id="KW-1185">Reference proteome</keyword>
<protein>
    <recommendedName>
        <fullName evidence="3">Cell division ATP-binding protein FtsE</fullName>
    </recommendedName>
</protein>
<dbReference type="GO" id="GO:0022857">
    <property type="term" value="F:transmembrane transporter activity"/>
    <property type="evidence" value="ECO:0007669"/>
    <property type="project" value="TreeGrafter"/>
</dbReference>
<dbReference type="InterPro" id="IPR027417">
    <property type="entry name" value="P-loop_NTPase"/>
</dbReference>
<gene>
    <name evidence="7" type="ORF">FHG85_09215</name>
</gene>
<dbReference type="Pfam" id="PF00005">
    <property type="entry name" value="ABC_tran"/>
    <property type="match status" value="1"/>
</dbReference>
<dbReference type="KEGG" id="ttz:FHG85_09215"/>